<dbReference type="PANTHER" id="PTHR32227">
    <property type="entry name" value="GLUCAN ENDO-1,3-BETA-GLUCOSIDASE BG1-RELATED-RELATED"/>
    <property type="match status" value="1"/>
</dbReference>
<dbReference type="GO" id="GO:0005975">
    <property type="term" value="P:carbohydrate metabolic process"/>
    <property type="evidence" value="ECO:0007669"/>
    <property type="project" value="InterPro"/>
</dbReference>
<protein>
    <recommendedName>
        <fullName evidence="7">Retrovirus-related Pol polyprotein from transposon TNT 1-94-like beta-barrel domain-containing protein</fullName>
    </recommendedName>
</protein>
<dbReference type="GO" id="GO:0042973">
    <property type="term" value="F:glucan endo-1,3-beta-D-glucosidase activity"/>
    <property type="evidence" value="ECO:0007669"/>
    <property type="project" value="UniProtKB-ARBA"/>
</dbReference>
<evidence type="ECO:0000313" key="9">
    <source>
        <dbReference type="Proteomes" id="UP000734854"/>
    </source>
</evidence>
<evidence type="ECO:0000256" key="1">
    <source>
        <dbReference type="ARBA" id="ARBA00008773"/>
    </source>
</evidence>
<dbReference type="AlphaFoldDB" id="A0A8J5H0B9"/>
<evidence type="ECO:0000313" key="8">
    <source>
        <dbReference type="EMBL" id="KAG6518066.1"/>
    </source>
</evidence>
<dbReference type="FunFam" id="3.20.20.80:FF:000010">
    <property type="entry name" value="glucan endo-1,3-beta-glucosidase, basic"/>
    <property type="match status" value="1"/>
</dbReference>
<accession>A0A8J5H0B9</accession>
<dbReference type="InterPro" id="IPR000490">
    <property type="entry name" value="Glyco_hydro_17"/>
</dbReference>
<comment type="similarity">
    <text evidence="1 4">Belongs to the glycosyl hydrolase 17 family.</text>
</comment>
<dbReference type="SUPFAM" id="SSF51445">
    <property type="entry name" value="(Trans)glycosidases"/>
    <property type="match status" value="1"/>
</dbReference>
<keyword evidence="2 5" id="KW-0378">Hydrolase</keyword>
<feature type="transmembrane region" description="Helical" evidence="6">
    <location>
        <begin position="97"/>
        <end position="115"/>
    </location>
</feature>
<dbReference type="InterPro" id="IPR044965">
    <property type="entry name" value="Glyco_hydro_17_plant"/>
</dbReference>
<comment type="caution">
    <text evidence="8">The sequence shown here is derived from an EMBL/GenBank/DDBJ whole genome shotgun (WGS) entry which is preliminary data.</text>
</comment>
<evidence type="ECO:0000256" key="2">
    <source>
        <dbReference type="ARBA" id="ARBA00022801"/>
    </source>
</evidence>
<proteinExistence type="inferred from homology"/>
<feature type="domain" description="Retrovirus-related Pol polyprotein from transposon TNT 1-94-like beta-barrel" evidence="7">
    <location>
        <begin position="592"/>
        <end position="664"/>
    </location>
</feature>
<keyword evidence="6" id="KW-0472">Membrane</keyword>
<dbReference type="Gene3D" id="3.20.20.80">
    <property type="entry name" value="Glycosidases"/>
    <property type="match status" value="1"/>
</dbReference>
<keyword evidence="9" id="KW-1185">Reference proteome</keyword>
<reference evidence="8 9" key="1">
    <citation type="submission" date="2020-08" db="EMBL/GenBank/DDBJ databases">
        <title>Plant Genome Project.</title>
        <authorList>
            <person name="Zhang R.-G."/>
        </authorList>
    </citation>
    <scope>NUCLEOTIDE SEQUENCE [LARGE SCALE GENOMIC DNA]</scope>
    <source>
        <tissue evidence="8">Rhizome</tissue>
    </source>
</reference>
<evidence type="ECO:0000259" key="7">
    <source>
        <dbReference type="Pfam" id="PF22936"/>
    </source>
</evidence>
<sequence>MAATDSDGGSQRLDVTPCSGSLPKSMSFLVSRHLWLYVNRKMIFDSKASPTPDLDWNPDNNDEELLLAKDKDNIVIISKGNRNYLVRNSKAMAMRNIHYSSIAIVVLIVSTAFMVPTRVSAIGVCYGRVGNNLPPPPEVVALFKSNQIDRMRIYEPYPDVLAALAGSNISLIVGTLNQDVQRLALDVSAAQNWVKTNIVPHIGNVNFRYINVGNEIIPSDMAQFILPAMCNVQSALLANNINTIKVTTSVAMTVLGASYPPSAGDFTVAAKVIISPIVHFLAANEAPLLVNIYPYFAYKDNSKDISLDYALFKATGVIVQDGNFGYQNLFDAMLDSVNAAMEKVGGASVGVVVSESGWPSGGDFGAEVNNAGTYNQNLINHVAKGTPKKPEVAIETYLFAMFNENQKGPAELEKFFEPALSLCPSASSPSSIHRGFPVSELRLVKLQPQVEVVSPTHRLGVVIFTNHHHKPAATSDLDWIGSRWVTEVKSHRSTSSKRLYCTNTEMDGHTIDHCFYIHGFPRGHKYHGKDIKPKGKKSINSPAVPNIERSETKQLMTKEYDQIMTLLRKDISNTEPLINTSGIDSIYTKSTWILDSGATDHVCNTPRTAIKFFSKNAVVQLPNGGHAEIKSIGSKKLSNNMTVENVLYVPKFKLNLLSISKLTQALGCKVTFYPDCCAGFNYEEDNWVGQTK</sequence>
<dbReference type="Proteomes" id="UP000734854">
    <property type="component" value="Unassembled WGS sequence"/>
</dbReference>
<dbReference type="Pfam" id="PF00332">
    <property type="entry name" value="Glyco_hydro_17"/>
    <property type="match status" value="1"/>
</dbReference>
<evidence type="ECO:0000256" key="6">
    <source>
        <dbReference type="SAM" id="Phobius"/>
    </source>
</evidence>
<dbReference type="Pfam" id="PF22936">
    <property type="entry name" value="Pol_BBD"/>
    <property type="match status" value="1"/>
</dbReference>
<keyword evidence="6" id="KW-0812">Transmembrane</keyword>
<dbReference type="InterPro" id="IPR017853">
    <property type="entry name" value="GH"/>
</dbReference>
<organism evidence="8 9">
    <name type="scientific">Zingiber officinale</name>
    <name type="common">Ginger</name>
    <name type="synonym">Amomum zingiber</name>
    <dbReference type="NCBI Taxonomy" id="94328"/>
    <lineage>
        <taxon>Eukaryota</taxon>
        <taxon>Viridiplantae</taxon>
        <taxon>Streptophyta</taxon>
        <taxon>Embryophyta</taxon>
        <taxon>Tracheophyta</taxon>
        <taxon>Spermatophyta</taxon>
        <taxon>Magnoliopsida</taxon>
        <taxon>Liliopsida</taxon>
        <taxon>Zingiberales</taxon>
        <taxon>Zingiberaceae</taxon>
        <taxon>Zingiber</taxon>
    </lineage>
</organism>
<keyword evidence="3 5" id="KW-0326">Glycosidase</keyword>
<dbReference type="EMBL" id="JACMSC010000006">
    <property type="protein sequence ID" value="KAG6518066.1"/>
    <property type="molecule type" value="Genomic_DNA"/>
</dbReference>
<dbReference type="InterPro" id="IPR054722">
    <property type="entry name" value="PolX-like_BBD"/>
</dbReference>
<keyword evidence="6" id="KW-1133">Transmembrane helix</keyword>
<name>A0A8J5H0B9_ZINOF</name>
<evidence type="ECO:0000256" key="5">
    <source>
        <dbReference type="RuleBase" id="RU004336"/>
    </source>
</evidence>
<evidence type="ECO:0000256" key="3">
    <source>
        <dbReference type="ARBA" id="ARBA00023295"/>
    </source>
</evidence>
<gene>
    <name evidence="8" type="ORF">ZIOFF_021467</name>
</gene>
<evidence type="ECO:0000256" key="4">
    <source>
        <dbReference type="RuleBase" id="RU004335"/>
    </source>
</evidence>
<dbReference type="PROSITE" id="PS00587">
    <property type="entry name" value="GLYCOSYL_HYDROL_F17"/>
    <property type="match status" value="1"/>
</dbReference>